<sequence length="266" mass="31066">MKPFHFKALIVDDEKTACENLKSALQALPDVHAEIVGVAHNTREAEALISRTEPQVVFMDIDMPNENGFQFLNRIAPFPFEVIFVTAYDEYAIRAFKLNAIDYILKPIDIEDLKKAIEKLAEKFEYLEYKANSNIAFGQMQKTMKSPAGEQQIVLRDNRDVEIVSFRKIVYVEAMRSYSKVVFYKDNVEKNIIVSQSVAEYQEIFPSDLFFRTHKSFLVNCTFIDKILKEDDLWYVSLKNKVQIPVGRRRYQDLLEFLKTKEWHVA</sequence>
<reference evidence="4 5" key="1">
    <citation type="submission" date="2018-06" db="EMBL/GenBank/DDBJ databases">
        <title>Mucibacter soli gen. nov., sp. nov., a new member of the family Chitinophagaceae producing mucin.</title>
        <authorList>
            <person name="Kim M.-K."/>
            <person name="Park S."/>
            <person name="Kim T.-S."/>
            <person name="Joung Y."/>
            <person name="Han J.-H."/>
            <person name="Kim S.B."/>
        </authorList>
    </citation>
    <scope>NUCLEOTIDE SEQUENCE [LARGE SCALE GENOMIC DNA]</scope>
    <source>
        <strain evidence="4 5">R1-15</strain>
    </source>
</reference>
<dbReference type="OrthoDB" id="2168082at2"/>
<evidence type="ECO:0000259" key="3">
    <source>
        <dbReference type="PROSITE" id="PS50930"/>
    </source>
</evidence>
<comment type="caution">
    <text evidence="4">The sequence shown here is derived from an EMBL/GenBank/DDBJ whole genome shotgun (WGS) entry which is preliminary data.</text>
</comment>
<dbReference type="InterPro" id="IPR011006">
    <property type="entry name" value="CheY-like_superfamily"/>
</dbReference>
<evidence type="ECO:0000313" key="4">
    <source>
        <dbReference type="EMBL" id="PZF74808.1"/>
    </source>
</evidence>
<evidence type="ECO:0000256" key="1">
    <source>
        <dbReference type="PROSITE-ProRule" id="PRU00169"/>
    </source>
</evidence>
<dbReference type="Proteomes" id="UP000248745">
    <property type="component" value="Unassembled WGS sequence"/>
</dbReference>
<dbReference type="PANTHER" id="PTHR37299">
    <property type="entry name" value="TRANSCRIPTIONAL REGULATOR-RELATED"/>
    <property type="match status" value="1"/>
</dbReference>
<dbReference type="EMBL" id="QKTW01000002">
    <property type="protein sequence ID" value="PZF74808.1"/>
    <property type="molecule type" value="Genomic_DNA"/>
</dbReference>
<name>A0A2W2B444_9BACT</name>
<feature type="domain" description="HTH LytTR-type" evidence="3">
    <location>
        <begin position="153"/>
        <end position="260"/>
    </location>
</feature>
<keyword evidence="5" id="KW-1185">Reference proteome</keyword>
<dbReference type="PROSITE" id="PS50930">
    <property type="entry name" value="HTH_LYTTR"/>
    <property type="match status" value="1"/>
</dbReference>
<dbReference type="GO" id="GO:0000156">
    <property type="term" value="F:phosphorelay response regulator activity"/>
    <property type="evidence" value="ECO:0007669"/>
    <property type="project" value="InterPro"/>
</dbReference>
<dbReference type="InterPro" id="IPR001789">
    <property type="entry name" value="Sig_transdc_resp-reg_receiver"/>
</dbReference>
<dbReference type="InterPro" id="IPR007492">
    <property type="entry name" value="LytTR_DNA-bd_dom"/>
</dbReference>
<feature type="domain" description="Response regulatory" evidence="2">
    <location>
        <begin position="7"/>
        <end position="121"/>
    </location>
</feature>
<dbReference type="InterPro" id="IPR046947">
    <property type="entry name" value="LytR-like"/>
</dbReference>
<evidence type="ECO:0000259" key="2">
    <source>
        <dbReference type="PROSITE" id="PS50110"/>
    </source>
</evidence>
<dbReference type="SUPFAM" id="SSF52172">
    <property type="entry name" value="CheY-like"/>
    <property type="match status" value="1"/>
</dbReference>
<accession>A0A2W2B444</accession>
<dbReference type="SMART" id="SM00850">
    <property type="entry name" value="LytTR"/>
    <property type="match status" value="1"/>
</dbReference>
<dbReference type="Gene3D" id="2.40.50.1020">
    <property type="entry name" value="LytTr DNA-binding domain"/>
    <property type="match status" value="1"/>
</dbReference>
<dbReference type="RefSeq" id="WP_110997014.1">
    <property type="nucleotide sequence ID" value="NZ_QKTW01000002.1"/>
</dbReference>
<dbReference type="PANTHER" id="PTHR37299:SF1">
    <property type="entry name" value="STAGE 0 SPORULATION PROTEIN A HOMOLOG"/>
    <property type="match status" value="1"/>
</dbReference>
<gene>
    <name evidence="4" type="ORF">DN068_01015</name>
</gene>
<proteinExistence type="predicted"/>
<dbReference type="Pfam" id="PF04397">
    <property type="entry name" value="LytTR"/>
    <property type="match status" value="1"/>
</dbReference>
<dbReference type="AlphaFoldDB" id="A0A2W2B444"/>
<dbReference type="SMART" id="SM00448">
    <property type="entry name" value="REC"/>
    <property type="match status" value="1"/>
</dbReference>
<evidence type="ECO:0000313" key="5">
    <source>
        <dbReference type="Proteomes" id="UP000248745"/>
    </source>
</evidence>
<dbReference type="Pfam" id="PF00072">
    <property type="entry name" value="Response_reg"/>
    <property type="match status" value="1"/>
</dbReference>
<dbReference type="PROSITE" id="PS50110">
    <property type="entry name" value="RESPONSE_REGULATORY"/>
    <property type="match status" value="1"/>
</dbReference>
<dbReference type="Gene3D" id="3.40.50.2300">
    <property type="match status" value="1"/>
</dbReference>
<feature type="modified residue" description="4-aspartylphosphate" evidence="1">
    <location>
        <position position="60"/>
    </location>
</feature>
<organism evidence="4 5">
    <name type="scientific">Taibaiella soli</name>
    <dbReference type="NCBI Taxonomy" id="1649169"/>
    <lineage>
        <taxon>Bacteria</taxon>
        <taxon>Pseudomonadati</taxon>
        <taxon>Bacteroidota</taxon>
        <taxon>Chitinophagia</taxon>
        <taxon>Chitinophagales</taxon>
        <taxon>Chitinophagaceae</taxon>
        <taxon>Taibaiella</taxon>
    </lineage>
</organism>
<protein>
    <recommendedName>
        <fullName evidence="6">DNA-binding response regulator</fullName>
    </recommendedName>
</protein>
<evidence type="ECO:0008006" key="6">
    <source>
        <dbReference type="Google" id="ProtNLM"/>
    </source>
</evidence>
<dbReference type="GO" id="GO:0003677">
    <property type="term" value="F:DNA binding"/>
    <property type="evidence" value="ECO:0007669"/>
    <property type="project" value="InterPro"/>
</dbReference>
<keyword evidence="1" id="KW-0597">Phosphoprotein</keyword>